<dbReference type="NCBIfam" id="TIGR01571">
    <property type="entry name" value="A_thal_Cys_rich"/>
    <property type="match status" value="1"/>
</dbReference>
<dbReference type="Proteomes" id="UP000075714">
    <property type="component" value="Unassembled WGS sequence"/>
</dbReference>
<comment type="caution">
    <text evidence="1">The sequence shown here is derived from an EMBL/GenBank/DDBJ whole genome shotgun (WGS) entry which is preliminary data.</text>
</comment>
<reference evidence="2" key="1">
    <citation type="journal article" date="2016" name="Nat. Commun.">
        <title>The Gonium pectorale genome demonstrates co-option of cell cycle regulation during the evolution of multicellularity.</title>
        <authorList>
            <person name="Hanschen E.R."/>
            <person name="Marriage T.N."/>
            <person name="Ferris P.J."/>
            <person name="Hamaji T."/>
            <person name="Toyoda A."/>
            <person name="Fujiyama A."/>
            <person name="Neme R."/>
            <person name="Noguchi H."/>
            <person name="Minakuchi Y."/>
            <person name="Suzuki M."/>
            <person name="Kawai-Toyooka H."/>
            <person name="Smith D.R."/>
            <person name="Sparks H."/>
            <person name="Anderson J."/>
            <person name="Bakaric R."/>
            <person name="Luria V."/>
            <person name="Karger A."/>
            <person name="Kirschner M.W."/>
            <person name="Durand P.M."/>
            <person name="Michod R.E."/>
            <person name="Nozaki H."/>
            <person name="Olson B.J."/>
        </authorList>
    </citation>
    <scope>NUCLEOTIDE SEQUENCE [LARGE SCALE GENOMIC DNA]</scope>
    <source>
        <strain evidence="2">NIES-2863</strain>
    </source>
</reference>
<keyword evidence="2" id="KW-1185">Reference proteome</keyword>
<dbReference type="STRING" id="33097.A0A150G1P6"/>
<proteinExistence type="predicted"/>
<gene>
    <name evidence="1" type="ORF">GPECTOR_81g208</name>
</gene>
<dbReference type="PANTHER" id="PTHR15907">
    <property type="entry name" value="DUF614 FAMILY PROTEIN-RELATED"/>
    <property type="match status" value="1"/>
</dbReference>
<organism evidence="1 2">
    <name type="scientific">Gonium pectorale</name>
    <name type="common">Green alga</name>
    <dbReference type="NCBI Taxonomy" id="33097"/>
    <lineage>
        <taxon>Eukaryota</taxon>
        <taxon>Viridiplantae</taxon>
        <taxon>Chlorophyta</taxon>
        <taxon>core chlorophytes</taxon>
        <taxon>Chlorophyceae</taxon>
        <taxon>CS clade</taxon>
        <taxon>Chlamydomonadales</taxon>
        <taxon>Volvocaceae</taxon>
        <taxon>Gonium</taxon>
    </lineage>
</organism>
<protein>
    <submittedName>
        <fullName evidence="1">Uncharacterized protein</fullName>
    </submittedName>
</protein>
<evidence type="ECO:0000313" key="1">
    <source>
        <dbReference type="EMBL" id="KXZ43758.1"/>
    </source>
</evidence>
<dbReference type="EMBL" id="LSYV01000082">
    <property type="protein sequence ID" value="KXZ43758.1"/>
    <property type="molecule type" value="Genomic_DNA"/>
</dbReference>
<accession>A0A150G1P6</accession>
<dbReference type="Pfam" id="PF04749">
    <property type="entry name" value="PLAC8"/>
    <property type="match status" value="1"/>
</dbReference>
<dbReference type="OrthoDB" id="535625at2759"/>
<name>A0A150G1P6_GONPE</name>
<dbReference type="AlphaFoldDB" id="A0A150G1P6"/>
<evidence type="ECO:0000313" key="2">
    <source>
        <dbReference type="Proteomes" id="UP000075714"/>
    </source>
</evidence>
<dbReference type="InterPro" id="IPR006461">
    <property type="entry name" value="PLAC_motif_containing"/>
</dbReference>
<sequence length="130" mass="13655">MPAGEVCCGANSCGACCCFYMLGGFVPTITAALFLVPVPLSCSCFVHTGSRGWIRQKYGIPGTCCGDCLITTFCIPCALCQEHRELVIRGMGVGGVEMQRVAPAPIVVVNNVQPQQPYPADPAPGYPVAK</sequence>